<name>A0A059D4H6_EUCGR</name>
<sequence>MLQFLVAQDWDKLAELRGLENLGFMYLDVSGCDSLGAIPNFSRTHVIQDYEECPYDYGLPMIEFRRY</sequence>
<reference evidence="1" key="1">
    <citation type="submission" date="2013-07" db="EMBL/GenBank/DDBJ databases">
        <title>The genome of Eucalyptus grandis.</title>
        <authorList>
            <person name="Schmutz J."/>
            <person name="Hayes R."/>
            <person name="Myburg A."/>
            <person name="Tuskan G."/>
            <person name="Grattapaglia D."/>
            <person name="Rokhsar D.S."/>
        </authorList>
    </citation>
    <scope>NUCLEOTIDE SEQUENCE</scope>
    <source>
        <tissue evidence="1">Leaf extractions</tissue>
    </source>
</reference>
<dbReference type="AlphaFoldDB" id="A0A059D4H6"/>
<dbReference type="Gramene" id="KCW85115">
    <property type="protein sequence ID" value="KCW85115"/>
    <property type="gene ID" value="EUGRSUZ_B01955"/>
</dbReference>
<gene>
    <name evidence="1" type="ORF">EUGRSUZ_B01955</name>
</gene>
<organism evidence="1">
    <name type="scientific">Eucalyptus grandis</name>
    <name type="common">Flooded gum</name>
    <dbReference type="NCBI Taxonomy" id="71139"/>
    <lineage>
        <taxon>Eukaryota</taxon>
        <taxon>Viridiplantae</taxon>
        <taxon>Streptophyta</taxon>
        <taxon>Embryophyta</taxon>
        <taxon>Tracheophyta</taxon>
        <taxon>Spermatophyta</taxon>
        <taxon>Magnoliopsida</taxon>
        <taxon>eudicotyledons</taxon>
        <taxon>Gunneridae</taxon>
        <taxon>Pentapetalae</taxon>
        <taxon>rosids</taxon>
        <taxon>malvids</taxon>
        <taxon>Myrtales</taxon>
        <taxon>Myrtaceae</taxon>
        <taxon>Myrtoideae</taxon>
        <taxon>Eucalypteae</taxon>
        <taxon>Eucalyptus</taxon>
    </lineage>
</organism>
<dbReference type="InParanoid" id="A0A059D4H6"/>
<accession>A0A059D4H6</accession>
<evidence type="ECO:0008006" key="2">
    <source>
        <dbReference type="Google" id="ProtNLM"/>
    </source>
</evidence>
<proteinExistence type="predicted"/>
<dbReference type="EMBL" id="KK198754">
    <property type="protein sequence ID" value="KCW85115.1"/>
    <property type="molecule type" value="Genomic_DNA"/>
</dbReference>
<evidence type="ECO:0000313" key="1">
    <source>
        <dbReference type="EMBL" id="KCW85115.1"/>
    </source>
</evidence>
<protein>
    <recommendedName>
        <fullName evidence="2">Leucine-rich repeat-containing N-terminal plant-type domain-containing protein</fullName>
    </recommendedName>
</protein>